<dbReference type="GO" id="GO:0003735">
    <property type="term" value="F:structural constituent of ribosome"/>
    <property type="evidence" value="ECO:0007669"/>
    <property type="project" value="InterPro"/>
</dbReference>
<reference evidence="8 9" key="1">
    <citation type="journal article" date="2015" name="Biotechnol. Biofuels">
        <title>Genetic basis of the highly efficient yeast Kluyveromyces marxianus: complete genome sequence and transcriptome analyses.</title>
        <authorList>
            <person name="Lertwattanasakul N."/>
            <person name="Kosaka T."/>
            <person name="Hosoyama A."/>
            <person name="Suzuki Y."/>
            <person name="Rodrussamee N."/>
            <person name="Matsutani M."/>
            <person name="Murata M."/>
            <person name="Fujimoto N."/>
            <person name="Suprayogi"/>
            <person name="Tsuchikane K."/>
            <person name="Limtong S."/>
            <person name="Fujita N."/>
            <person name="Yamada M."/>
        </authorList>
    </citation>
    <scope>NUCLEOTIDE SEQUENCE [LARGE SCALE GENOMIC DNA]</scope>
    <source>
        <strain evidence="9">DMKU3-1042 / BCC 29191 / NBRC 104275</strain>
    </source>
</reference>
<keyword evidence="5" id="KW-0687">Ribonucleoprotein</keyword>
<evidence type="ECO:0000256" key="2">
    <source>
        <dbReference type="ARBA" id="ARBA00010761"/>
    </source>
</evidence>
<dbReference type="Pfam" id="PF05316">
    <property type="entry name" value="VAR1"/>
    <property type="match status" value="1"/>
</dbReference>
<keyword evidence="4 8" id="KW-0496">Mitochondrion</keyword>
<evidence type="ECO:0000256" key="5">
    <source>
        <dbReference type="ARBA" id="ARBA00023274"/>
    </source>
</evidence>
<evidence type="ECO:0000256" key="6">
    <source>
        <dbReference type="ARBA" id="ARBA00035157"/>
    </source>
</evidence>
<proteinExistence type="inferred from homology"/>
<accession>W0TH85</accession>
<organism evidence="8 9">
    <name type="scientific">Kluyveromyces marxianus (strain DMKU3-1042 / BCC 29191 / NBRC 104275)</name>
    <name type="common">Yeast</name>
    <name type="synonym">Candida kefyr</name>
    <dbReference type="NCBI Taxonomy" id="1003335"/>
    <lineage>
        <taxon>Eukaryota</taxon>
        <taxon>Fungi</taxon>
        <taxon>Dikarya</taxon>
        <taxon>Ascomycota</taxon>
        <taxon>Saccharomycotina</taxon>
        <taxon>Saccharomycetes</taxon>
        <taxon>Saccharomycetales</taxon>
        <taxon>Saccharomycetaceae</taxon>
        <taxon>Kluyveromyces</taxon>
    </lineage>
</organism>
<evidence type="ECO:0000313" key="8">
    <source>
        <dbReference type="EMBL" id="BAO42740.1"/>
    </source>
</evidence>
<dbReference type="GO" id="GO:0005840">
    <property type="term" value="C:ribosome"/>
    <property type="evidence" value="ECO:0007669"/>
    <property type="project" value="UniProtKB-KW"/>
</dbReference>
<dbReference type="GeneID" id="34688661"/>
<dbReference type="GO" id="GO:1990904">
    <property type="term" value="C:ribonucleoprotein complex"/>
    <property type="evidence" value="ECO:0007669"/>
    <property type="project" value="UniProtKB-KW"/>
</dbReference>
<evidence type="ECO:0000313" key="9">
    <source>
        <dbReference type="Proteomes" id="UP000065495"/>
    </source>
</evidence>
<dbReference type="OrthoDB" id="4070137at2759"/>
<gene>
    <name evidence="8" type="primary">VAR1</name>
    <name evidence="8" type="ORF">KLMA_90001</name>
</gene>
<dbReference type="VEuPathDB" id="FungiDB:CRD48_mgp01"/>
<keyword evidence="3 8" id="KW-0689">Ribosomal protein</keyword>
<dbReference type="Proteomes" id="UP000065495">
    <property type="component" value="Mitochondrion MT"/>
</dbReference>
<dbReference type="GO" id="GO:0005739">
    <property type="term" value="C:mitochondrion"/>
    <property type="evidence" value="ECO:0007669"/>
    <property type="project" value="UniProtKB-SubCell"/>
</dbReference>
<comment type="subcellular location">
    <subcellularLocation>
        <location evidence="1">Mitochondrion</location>
    </subcellularLocation>
</comment>
<dbReference type="EMBL" id="AP012221">
    <property type="protein sequence ID" value="BAO42740.1"/>
    <property type="molecule type" value="Genomic_DNA"/>
</dbReference>
<dbReference type="AlphaFoldDB" id="W0TH85"/>
<dbReference type="KEGG" id="kmx:CRD48_mgp01"/>
<dbReference type="GO" id="GO:0006412">
    <property type="term" value="P:translation"/>
    <property type="evidence" value="ECO:0007669"/>
    <property type="project" value="InterPro"/>
</dbReference>
<sequence length="371" mass="43703">MNMKNLNIIKNELNKINNNNKNQVNLLKDLLLLLNNKRLNNSLNNKYIWNYLNELSNKGVKLQHLNNMNTWSSQIYKFNKNEEININIYDRLVTKLLTKLLTININNNIFKLIISKPIFEHNINKVNIKFFYYISNNNKNNNINNDNNKLINRLYNNYKLSINDKLINLLNNNLNSISNILSLYYQKDVSFEPIQLKYNYMNSDILAKSLRIMNSKRSLSMNKIKNLINNMPKLNDKLISQSYINNINNIMFNKYNNIITSINNNNDNDKLYNIVYNNQNIDSIAMNILMYKYLVGLSIQLKGRLSSNKSISRSNTMNILKGTFNNYKTIWGNRMINTYKLNYIPVNHNITNISDVNKNGKYNIKVKLNTI</sequence>
<dbReference type="InterPro" id="IPR007980">
    <property type="entry name" value="Ribosomal_uS3m_fun"/>
</dbReference>
<geneLocation type="mitochondrion" evidence="8"/>
<comment type="similarity">
    <text evidence="2">Belongs to the universal ribosomal protein uS3 family.</text>
</comment>
<protein>
    <recommendedName>
        <fullName evidence="6">Small ribosomal subunit protein uS3m</fullName>
    </recommendedName>
    <alternativeName>
        <fullName evidence="7">Ribosomal protein VAR1, mitochondrial</fullName>
    </alternativeName>
</protein>
<evidence type="ECO:0000256" key="3">
    <source>
        <dbReference type="ARBA" id="ARBA00022980"/>
    </source>
</evidence>
<name>W0TH85_KLUMD</name>
<evidence type="ECO:0000256" key="7">
    <source>
        <dbReference type="ARBA" id="ARBA00035430"/>
    </source>
</evidence>
<evidence type="ECO:0000256" key="1">
    <source>
        <dbReference type="ARBA" id="ARBA00004173"/>
    </source>
</evidence>
<evidence type="ECO:0000256" key="4">
    <source>
        <dbReference type="ARBA" id="ARBA00023128"/>
    </source>
</evidence>
<dbReference type="RefSeq" id="YP_009433693.1">
    <property type="nucleotide sequence ID" value="NC_036023.1"/>
</dbReference>